<reference evidence="1" key="1">
    <citation type="journal article" date="2022" name="IScience">
        <title>Evolution of zygomycete secretomes and the origins of terrestrial fungal ecologies.</title>
        <authorList>
            <person name="Chang Y."/>
            <person name="Wang Y."/>
            <person name="Mondo S."/>
            <person name="Ahrendt S."/>
            <person name="Andreopoulos W."/>
            <person name="Barry K."/>
            <person name="Beard J."/>
            <person name="Benny G.L."/>
            <person name="Blankenship S."/>
            <person name="Bonito G."/>
            <person name="Cuomo C."/>
            <person name="Desiro A."/>
            <person name="Gervers K.A."/>
            <person name="Hundley H."/>
            <person name="Kuo A."/>
            <person name="LaButti K."/>
            <person name="Lang B.F."/>
            <person name="Lipzen A."/>
            <person name="O'Donnell K."/>
            <person name="Pangilinan J."/>
            <person name="Reynolds N."/>
            <person name="Sandor L."/>
            <person name="Smith M.E."/>
            <person name="Tsang A."/>
            <person name="Grigoriev I.V."/>
            <person name="Stajich J.E."/>
            <person name="Spatafora J.W."/>
        </authorList>
    </citation>
    <scope>NUCLEOTIDE SEQUENCE</scope>
    <source>
        <strain evidence="1">RSA 2281</strain>
    </source>
</reference>
<name>A0AAD5PF69_9FUNG</name>
<comment type="caution">
    <text evidence="1">The sequence shown here is derived from an EMBL/GenBank/DDBJ whole genome shotgun (WGS) entry which is preliminary data.</text>
</comment>
<dbReference type="AlphaFoldDB" id="A0AAD5PF69"/>
<gene>
    <name evidence="1" type="ORF">BDA99DRAFT_535997</name>
</gene>
<sequence length="153" mass="17432">MIFRRCNNPNRCVDDLGEISRKKASSRPDLVLLKDNIEFGCSELGKIDDPSSTTKVIIETQLHSPKTMKDMFCMVAECVMNDFGTVHHLKIVCFHNTALRMKMGALDSPDGYVCRVLENDVYQLPKNPNLVYAELLSTLQLTFQSKIFLEYSH</sequence>
<evidence type="ECO:0000313" key="1">
    <source>
        <dbReference type="EMBL" id="KAI9266574.1"/>
    </source>
</evidence>
<organism evidence="1 2">
    <name type="scientific">Phascolomyces articulosus</name>
    <dbReference type="NCBI Taxonomy" id="60185"/>
    <lineage>
        <taxon>Eukaryota</taxon>
        <taxon>Fungi</taxon>
        <taxon>Fungi incertae sedis</taxon>
        <taxon>Mucoromycota</taxon>
        <taxon>Mucoromycotina</taxon>
        <taxon>Mucoromycetes</taxon>
        <taxon>Mucorales</taxon>
        <taxon>Lichtheimiaceae</taxon>
        <taxon>Phascolomyces</taxon>
    </lineage>
</organism>
<dbReference type="EMBL" id="JAIXMP010000010">
    <property type="protein sequence ID" value="KAI9266574.1"/>
    <property type="molecule type" value="Genomic_DNA"/>
</dbReference>
<evidence type="ECO:0000313" key="2">
    <source>
        <dbReference type="Proteomes" id="UP001209540"/>
    </source>
</evidence>
<dbReference type="Proteomes" id="UP001209540">
    <property type="component" value="Unassembled WGS sequence"/>
</dbReference>
<accession>A0AAD5PF69</accession>
<reference evidence="1" key="2">
    <citation type="submission" date="2023-02" db="EMBL/GenBank/DDBJ databases">
        <authorList>
            <consortium name="DOE Joint Genome Institute"/>
            <person name="Mondo S.J."/>
            <person name="Chang Y."/>
            <person name="Wang Y."/>
            <person name="Ahrendt S."/>
            <person name="Andreopoulos W."/>
            <person name="Barry K."/>
            <person name="Beard J."/>
            <person name="Benny G.L."/>
            <person name="Blankenship S."/>
            <person name="Bonito G."/>
            <person name="Cuomo C."/>
            <person name="Desiro A."/>
            <person name="Gervers K.A."/>
            <person name="Hundley H."/>
            <person name="Kuo A."/>
            <person name="LaButti K."/>
            <person name="Lang B.F."/>
            <person name="Lipzen A."/>
            <person name="O'Donnell K."/>
            <person name="Pangilinan J."/>
            <person name="Reynolds N."/>
            <person name="Sandor L."/>
            <person name="Smith M.W."/>
            <person name="Tsang A."/>
            <person name="Grigoriev I.V."/>
            <person name="Stajich J.E."/>
            <person name="Spatafora J.W."/>
        </authorList>
    </citation>
    <scope>NUCLEOTIDE SEQUENCE</scope>
    <source>
        <strain evidence="1">RSA 2281</strain>
    </source>
</reference>
<proteinExistence type="predicted"/>
<protein>
    <submittedName>
        <fullName evidence="1">Uncharacterized protein</fullName>
    </submittedName>
</protein>
<keyword evidence="2" id="KW-1185">Reference proteome</keyword>